<dbReference type="EMBL" id="JBJQOH010000001">
    <property type="protein sequence ID" value="KAL3700285.1"/>
    <property type="molecule type" value="Genomic_DNA"/>
</dbReference>
<reference evidence="2 3" key="1">
    <citation type="submission" date="2024-09" db="EMBL/GenBank/DDBJ databases">
        <title>Chromosome-scale assembly of Riccia sorocarpa.</title>
        <authorList>
            <person name="Paukszto L."/>
        </authorList>
    </citation>
    <scope>NUCLEOTIDE SEQUENCE [LARGE SCALE GENOMIC DNA]</scope>
    <source>
        <strain evidence="2">LP-2024</strain>
        <tissue evidence="2">Aerial parts of the thallus</tissue>
    </source>
</reference>
<feature type="region of interest" description="Disordered" evidence="1">
    <location>
        <begin position="1"/>
        <end position="31"/>
    </location>
</feature>
<organism evidence="2 3">
    <name type="scientific">Riccia sorocarpa</name>
    <dbReference type="NCBI Taxonomy" id="122646"/>
    <lineage>
        <taxon>Eukaryota</taxon>
        <taxon>Viridiplantae</taxon>
        <taxon>Streptophyta</taxon>
        <taxon>Embryophyta</taxon>
        <taxon>Marchantiophyta</taxon>
        <taxon>Marchantiopsida</taxon>
        <taxon>Marchantiidae</taxon>
        <taxon>Marchantiales</taxon>
        <taxon>Ricciaceae</taxon>
        <taxon>Riccia</taxon>
    </lineage>
</organism>
<comment type="caution">
    <text evidence="2">The sequence shown here is derived from an EMBL/GenBank/DDBJ whole genome shotgun (WGS) entry which is preliminary data.</text>
</comment>
<gene>
    <name evidence="2" type="ORF">R1sor_018307</name>
</gene>
<name>A0ABD3ICW2_9MARC</name>
<evidence type="ECO:0000256" key="1">
    <source>
        <dbReference type="SAM" id="MobiDB-lite"/>
    </source>
</evidence>
<dbReference type="AlphaFoldDB" id="A0ABD3ICW2"/>
<evidence type="ECO:0000313" key="2">
    <source>
        <dbReference type="EMBL" id="KAL3700285.1"/>
    </source>
</evidence>
<evidence type="ECO:0000313" key="3">
    <source>
        <dbReference type="Proteomes" id="UP001633002"/>
    </source>
</evidence>
<feature type="compositionally biased region" description="Polar residues" evidence="1">
    <location>
        <begin position="176"/>
        <end position="191"/>
    </location>
</feature>
<sequence length="227" mass="26186">MDTSKARTPISGRSAVDGSSPTTHAPPKRRMKLDWNSNLQSLPQEQNNDVNSKVRLVAERHFKISDQSKDRGTEKKQECILERKNEESGHVFVHHLGAGDRRLFKEEFVSNDLSNFKVFSNLPWFFRDFLMFHYRKVHALWVFAHERRTSHGLKLVKHVVYDHLKSSGVLPVEESPASNKKPSRSQSVESDLQQDRATAALPIDRNSHLTWLLLWWQALTSACSFLK</sequence>
<accession>A0ABD3ICW2</accession>
<protein>
    <submittedName>
        <fullName evidence="2">Uncharacterized protein</fullName>
    </submittedName>
</protein>
<proteinExistence type="predicted"/>
<keyword evidence="3" id="KW-1185">Reference proteome</keyword>
<dbReference type="Proteomes" id="UP001633002">
    <property type="component" value="Unassembled WGS sequence"/>
</dbReference>
<feature type="region of interest" description="Disordered" evidence="1">
    <location>
        <begin position="171"/>
        <end position="191"/>
    </location>
</feature>